<feature type="transmembrane region" description="Helical" evidence="8">
    <location>
        <begin position="214"/>
        <end position="234"/>
    </location>
</feature>
<feature type="transmembrane region" description="Helical" evidence="8">
    <location>
        <begin position="155"/>
        <end position="171"/>
    </location>
</feature>
<evidence type="ECO:0000256" key="6">
    <source>
        <dbReference type="ARBA" id="ARBA00022989"/>
    </source>
</evidence>
<keyword evidence="5 8" id="KW-0812">Transmembrane</keyword>
<evidence type="ECO:0000259" key="9">
    <source>
        <dbReference type="Pfam" id="PF00892"/>
    </source>
</evidence>
<name>A0ABV8RCV2_9SPHN</name>
<dbReference type="InterPro" id="IPR037185">
    <property type="entry name" value="EmrE-like"/>
</dbReference>
<keyword evidence="11" id="KW-1185">Reference proteome</keyword>
<feature type="transmembrane region" description="Helical" evidence="8">
    <location>
        <begin position="12"/>
        <end position="34"/>
    </location>
</feature>
<dbReference type="InterPro" id="IPR000620">
    <property type="entry name" value="EamA_dom"/>
</dbReference>
<dbReference type="InterPro" id="IPR004626">
    <property type="entry name" value="RarD"/>
</dbReference>
<dbReference type="Proteomes" id="UP001595887">
    <property type="component" value="Unassembled WGS sequence"/>
</dbReference>
<comment type="caution">
    <text evidence="10">The sequence shown here is derived from an EMBL/GenBank/DDBJ whole genome shotgun (WGS) entry which is preliminary data.</text>
</comment>
<feature type="transmembrane region" description="Helical" evidence="8">
    <location>
        <begin position="132"/>
        <end position="149"/>
    </location>
</feature>
<gene>
    <name evidence="10" type="primary">rarD</name>
    <name evidence="10" type="ORF">ACFOWX_01985</name>
</gene>
<evidence type="ECO:0000256" key="2">
    <source>
        <dbReference type="ARBA" id="ARBA00007362"/>
    </source>
</evidence>
<dbReference type="EMBL" id="JBHSDH010000010">
    <property type="protein sequence ID" value="MFC4291177.1"/>
    <property type="molecule type" value="Genomic_DNA"/>
</dbReference>
<feature type="transmembrane region" description="Helical" evidence="8">
    <location>
        <begin position="103"/>
        <end position="125"/>
    </location>
</feature>
<keyword evidence="6 8" id="KW-1133">Transmembrane helix</keyword>
<feature type="transmembrane region" description="Helical" evidence="8">
    <location>
        <begin position="241"/>
        <end position="265"/>
    </location>
</feature>
<evidence type="ECO:0000256" key="1">
    <source>
        <dbReference type="ARBA" id="ARBA00004651"/>
    </source>
</evidence>
<dbReference type="SUPFAM" id="SSF103481">
    <property type="entry name" value="Multidrug resistance efflux transporter EmrE"/>
    <property type="match status" value="2"/>
</dbReference>
<keyword evidence="3" id="KW-0813">Transport</keyword>
<comment type="similarity">
    <text evidence="2">Belongs to the EamA transporter family.</text>
</comment>
<evidence type="ECO:0000256" key="5">
    <source>
        <dbReference type="ARBA" id="ARBA00022692"/>
    </source>
</evidence>
<evidence type="ECO:0000256" key="7">
    <source>
        <dbReference type="ARBA" id="ARBA00023136"/>
    </source>
</evidence>
<comment type="subcellular location">
    <subcellularLocation>
        <location evidence="1">Cell membrane</location>
        <topology evidence="1">Multi-pass membrane protein</topology>
    </subcellularLocation>
</comment>
<evidence type="ECO:0000313" key="11">
    <source>
        <dbReference type="Proteomes" id="UP001595887"/>
    </source>
</evidence>
<evidence type="ECO:0000256" key="8">
    <source>
        <dbReference type="SAM" id="Phobius"/>
    </source>
</evidence>
<protein>
    <submittedName>
        <fullName evidence="10">EamA family transporter RarD</fullName>
    </submittedName>
</protein>
<dbReference type="NCBIfam" id="TIGR00688">
    <property type="entry name" value="rarD"/>
    <property type="match status" value="1"/>
</dbReference>
<sequence length="310" mass="33476">MDASEHDKQQRTGVAQAVGAYCIWGFMPVFFKLFEGVPAMEVVSHRVIWCVPLLLAILFLRGQLRNLRAALLDIKALRLLLLSAILIAANWLIYIFAVTHDHVVAASLGYFLNPLLNVLLGYLFLSERLGRVQLAAVAMAALGVAILATGALDTLWISIGLAVSFGFYGLVRKIAPVESLPGLTVETLLLAPFALGYAVWIAQTGPGTGWGSNAGMTGLLILSAGITAMPLLLFGSAARKIGYGTIGFIQYIGPSIQFLFAVLIYKESLNLSQIACFALIWSALALFSWDAWQRYRSGEAVKKAAARSLT</sequence>
<accession>A0ABV8RCV2</accession>
<dbReference type="PANTHER" id="PTHR22911">
    <property type="entry name" value="ACYL-MALONYL CONDENSING ENZYME-RELATED"/>
    <property type="match status" value="1"/>
</dbReference>
<dbReference type="PANTHER" id="PTHR22911:SF137">
    <property type="entry name" value="SOLUTE CARRIER FAMILY 35 MEMBER G2-RELATED"/>
    <property type="match status" value="1"/>
</dbReference>
<feature type="transmembrane region" description="Helical" evidence="8">
    <location>
        <begin position="183"/>
        <end position="202"/>
    </location>
</feature>
<dbReference type="Pfam" id="PF00892">
    <property type="entry name" value="EamA"/>
    <property type="match status" value="1"/>
</dbReference>
<reference evidence="11" key="1">
    <citation type="journal article" date="2019" name="Int. J. Syst. Evol. Microbiol.">
        <title>The Global Catalogue of Microorganisms (GCM) 10K type strain sequencing project: providing services to taxonomists for standard genome sequencing and annotation.</title>
        <authorList>
            <consortium name="The Broad Institute Genomics Platform"/>
            <consortium name="The Broad Institute Genome Sequencing Center for Infectious Disease"/>
            <person name="Wu L."/>
            <person name="Ma J."/>
        </authorList>
    </citation>
    <scope>NUCLEOTIDE SEQUENCE [LARGE SCALE GENOMIC DNA]</scope>
    <source>
        <strain evidence="11">CECT 8531</strain>
    </source>
</reference>
<feature type="transmembrane region" description="Helical" evidence="8">
    <location>
        <begin position="271"/>
        <end position="292"/>
    </location>
</feature>
<organism evidence="10 11">
    <name type="scientific">Sphingorhabdus arenilitoris</name>
    <dbReference type="NCBI Taxonomy" id="1490041"/>
    <lineage>
        <taxon>Bacteria</taxon>
        <taxon>Pseudomonadati</taxon>
        <taxon>Pseudomonadota</taxon>
        <taxon>Alphaproteobacteria</taxon>
        <taxon>Sphingomonadales</taxon>
        <taxon>Sphingomonadaceae</taxon>
        <taxon>Sphingorhabdus</taxon>
    </lineage>
</organism>
<feature type="transmembrane region" description="Helical" evidence="8">
    <location>
        <begin position="76"/>
        <end position="97"/>
    </location>
</feature>
<keyword evidence="4" id="KW-1003">Cell membrane</keyword>
<feature type="transmembrane region" description="Helical" evidence="8">
    <location>
        <begin position="46"/>
        <end position="64"/>
    </location>
</feature>
<dbReference type="RefSeq" id="WP_381420768.1">
    <property type="nucleotide sequence ID" value="NZ_JBHSDH010000010.1"/>
</dbReference>
<keyword evidence="7 8" id="KW-0472">Membrane</keyword>
<feature type="domain" description="EamA" evidence="9">
    <location>
        <begin position="12"/>
        <end position="148"/>
    </location>
</feature>
<evidence type="ECO:0000256" key="3">
    <source>
        <dbReference type="ARBA" id="ARBA00022448"/>
    </source>
</evidence>
<evidence type="ECO:0000313" key="10">
    <source>
        <dbReference type="EMBL" id="MFC4291177.1"/>
    </source>
</evidence>
<proteinExistence type="inferred from homology"/>
<evidence type="ECO:0000256" key="4">
    <source>
        <dbReference type="ARBA" id="ARBA00022475"/>
    </source>
</evidence>